<organism evidence="4 6">
    <name type="scientific">Hortaea werneckii</name>
    <name type="common">Black yeast</name>
    <name type="synonym">Cladosporium werneckii</name>
    <dbReference type="NCBI Taxonomy" id="91943"/>
    <lineage>
        <taxon>Eukaryota</taxon>
        <taxon>Fungi</taxon>
        <taxon>Dikarya</taxon>
        <taxon>Ascomycota</taxon>
        <taxon>Pezizomycotina</taxon>
        <taxon>Dothideomycetes</taxon>
        <taxon>Dothideomycetidae</taxon>
        <taxon>Mycosphaerellales</taxon>
        <taxon>Teratosphaeriaceae</taxon>
        <taxon>Hortaea</taxon>
    </lineage>
</organism>
<dbReference type="InterPro" id="IPR040453">
    <property type="entry name" value="Mnd1_HTH"/>
</dbReference>
<evidence type="ECO:0000313" key="6">
    <source>
        <dbReference type="Proteomes" id="UP000276864"/>
    </source>
</evidence>
<proteinExistence type="predicted"/>
<dbReference type="Proteomes" id="UP000276864">
    <property type="component" value="Unassembled WGS sequence"/>
</dbReference>
<keyword evidence="1" id="KW-0175">Coiled coil</keyword>
<feature type="non-terminal residue" evidence="4">
    <location>
        <position position="1"/>
    </location>
</feature>
<evidence type="ECO:0000259" key="2">
    <source>
        <dbReference type="Pfam" id="PF03962"/>
    </source>
</evidence>
<accession>A0A3M7AP98</accession>
<feature type="domain" description="Mnd1 HTH" evidence="2">
    <location>
        <begin position="38"/>
        <end position="97"/>
    </location>
</feature>
<dbReference type="VEuPathDB" id="FungiDB:BTJ68_11503"/>
<reference evidence="5 6" key="1">
    <citation type="journal article" date="2018" name="BMC Genomics">
        <title>Genomic evidence for intraspecific hybridization in a clonal and extremely halotolerant yeast.</title>
        <authorList>
            <person name="Gostincar C."/>
            <person name="Stajich J.E."/>
            <person name="Zupancic J."/>
            <person name="Zalar P."/>
            <person name="Gunde-Cimerman N."/>
        </authorList>
    </citation>
    <scope>NUCLEOTIDE SEQUENCE [LARGE SCALE GENOMIC DNA]</scope>
    <source>
        <strain evidence="4 6">EXF-6651</strain>
        <strain evidence="3 5">EXF-6669</strain>
    </source>
</reference>
<dbReference type="EMBL" id="QWIL01000565">
    <property type="protein sequence ID" value="RMY17462.1"/>
    <property type="molecule type" value="Genomic_DNA"/>
</dbReference>
<dbReference type="Pfam" id="PF03962">
    <property type="entry name" value="Mnd1"/>
    <property type="match status" value="1"/>
</dbReference>
<dbReference type="Proteomes" id="UP000271337">
    <property type="component" value="Unassembled WGS sequence"/>
</dbReference>
<evidence type="ECO:0000313" key="4">
    <source>
        <dbReference type="EMBL" id="RMY29313.1"/>
    </source>
</evidence>
<evidence type="ECO:0000256" key="1">
    <source>
        <dbReference type="SAM" id="Coils"/>
    </source>
</evidence>
<sequence length="244" mass="27918">AAKRYPQWYVTKLSCETWSLTPAQAPKVNCNPIKLASIVTYLQKSRTAYSIKDLEKVLPQVASINGMQVKDYLQSLSDENKINVEKIGSGNWYWSFASQDKKTREQALSDAQVTHEKANAINHDLKQKIAEAQAQRADEEDMLDDCSKSREELKVTKHGLETETTRLRNELAAYSDVDPTELEQKRTQTETMKRESEEYTDHIYAMDGWFKEMLNGDGEALTALRMNFFADEYDEEAGNLKEVS</sequence>
<gene>
    <name evidence="4" type="ORF">D0866_08781</name>
    <name evidence="3" type="ORF">D0867_06008</name>
</gene>
<dbReference type="OrthoDB" id="9978204at2759"/>
<comment type="caution">
    <text evidence="4">The sequence shown here is derived from an EMBL/GenBank/DDBJ whole genome shotgun (WGS) entry which is preliminary data.</text>
</comment>
<name>A0A3M7AP98_HORWE</name>
<evidence type="ECO:0000313" key="3">
    <source>
        <dbReference type="EMBL" id="RMY17462.1"/>
    </source>
</evidence>
<dbReference type="AlphaFoldDB" id="A0A3M7AP98"/>
<evidence type="ECO:0000313" key="5">
    <source>
        <dbReference type="Proteomes" id="UP000271337"/>
    </source>
</evidence>
<protein>
    <recommendedName>
        <fullName evidence="2">Mnd1 HTH domain-containing protein</fullName>
    </recommendedName>
</protein>
<dbReference type="EMBL" id="QWIM01000986">
    <property type="protein sequence ID" value="RMY29313.1"/>
    <property type="molecule type" value="Genomic_DNA"/>
</dbReference>
<feature type="coiled-coil region" evidence="1">
    <location>
        <begin position="115"/>
        <end position="170"/>
    </location>
</feature>